<dbReference type="Proteomes" id="UP000189545">
    <property type="component" value="Chromosome"/>
</dbReference>
<feature type="transmembrane region" description="Helical" evidence="1">
    <location>
        <begin position="48"/>
        <end position="67"/>
    </location>
</feature>
<dbReference type="AlphaFoldDB" id="A0A1S6HPB7"/>
<name>A0A1S6HPB7_9GAMM</name>
<dbReference type="OrthoDB" id="6308427at2"/>
<keyword evidence="3" id="KW-1185">Reference proteome</keyword>
<feature type="transmembrane region" description="Helical" evidence="1">
    <location>
        <begin position="79"/>
        <end position="103"/>
    </location>
</feature>
<evidence type="ECO:0000313" key="3">
    <source>
        <dbReference type="Proteomes" id="UP000189545"/>
    </source>
</evidence>
<dbReference type="RefSeq" id="WP_077752524.1">
    <property type="nucleotide sequence ID" value="NZ_CP014782.1"/>
</dbReference>
<evidence type="ECO:0000256" key="1">
    <source>
        <dbReference type="SAM" id="Phobius"/>
    </source>
</evidence>
<protein>
    <submittedName>
        <fullName evidence="2">Uncharacterized protein</fullName>
    </submittedName>
</protein>
<keyword evidence="1" id="KW-0472">Membrane</keyword>
<evidence type="ECO:0000313" key="2">
    <source>
        <dbReference type="EMBL" id="AQS37348.1"/>
    </source>
</evidence>
<reference evidence="2 3" key="1">
    <citation type="submission" date="2016-03" db="EMBL/GenBank/DDBJ databases">
        <title>Complete genome sequence of Shewanella psychrophila WP2, a deep sea bacterium isolated from west Pacific sediment.</title>
        <authorList>
            <person name="Xu G."/>
            <person name="Jian H."/>
        </authorList>
    </citation>
    <scope>NUCLEOTIDE SEQUENCE [LARGE SCALE GENOMIC DNA]</scope>
    <source>
        <strain evidence="2 3">WP2</strain>
    </source>
</reference>
<feature type="transmembrane region" description="Helical" evidence="1">
    <location>
        <begin position="24"/>
        <end position="42"/>
    </location>
</feature>
<accession>A0A1S6HPB7</accession>
<sequence>MRYKQEEMEEAYAEISQNENPKGAIFGALIGALPAMLLYFVFALIGGHFILLLALPPTVIGIFSRFVGRTYRHKHRLPVGAIGALAHIVGCALLGSSPLLYLLTPLAFFISMSVAKIKLKEVHDWAIYQADLGRLSISK</sequence>
<dbReference type="KEGG" id="spsw:Sps_02190"/>
<gene>
    <name evidence="2" type="ORF">Sps_02190</name>
</gene>
<dbReference type="EMBL" id="CP014782">
    <property type="protein sequence ID" value="AQS37348.1"/>
    <property type="molecule type" value="Genomic_DNA"/>
</dbReference>
<proteinExistence type="predicted"/>
<keyword evidence="1" id="KW-1133">Transmembrane helix</keyword>
<organism evidence="2 3">
    <name type="scientific">Shewanella psychrophila</name>
    <dbReference type="NCBI Taxonomy" id="225848"/>
    <lineage>
        <taxon>Bacteria</taxon>
        <taxon>Pseudomonadati</taxon>
        <taxon>Pseudomonadota</taxon>
        <taxon>Gammaproteobacteria</taxon>
        <taxon>Alteromonadales</taxon>
        <taxon>Shewanellaceae</taxon>
        <taxon>Shewanella</taxon>
    </lineage>
</organism>
<keyword evidence="1" id="KW-0812">Transmembrane</keyword>